<dbReference type="PANTHER" id="PTHR45902:SF1">
    <property type="entry name" value="LATROPHILIN RECEPTOR-LIKE PROTEIN A"/>
    <property type="match status" value="1"/>
</dbReference>
<dbReference type="GeneID" id="20252181"/>
<gene>
    <name evidence="7" type="ORF">LOTGIDRAFT_75373</name>
</gene>
<keyword evidence="4 5" id="KW-0472">Membrane</keyword>
<sequence>QLFLSIYLLLAQCLLQFPNLYLGICRYLAALTHFAWLSVFTWMTALAVNIYFTFGKFSLAVKFSSSSSSFVQYLSVCTLFPFLVVGICFSLDHIPDSILRVRYGQGSCTWISDFEGLIYFFYVPVAISLTVNFYCFCSALWYMKRTSDVSLAEQGHNRNLCIIYIKMSSLMGFTWLFGFIAAFANTTALWYVYIVLNGLQGCFTFVSFHFNSR</sequence>
<protein>
    <recommendedName>
        <fullName evidence="6">G-protein coupled receptors family 2 profile 2 domain-containing protein</fullName>
    </recommendedName>
</protein>
<evidence type="ECO:0000256" key="2">
    <source>
        <dbReference type="ARBA" id="ARBA00022692"/>
    </source>
</evidence>
<feature type="transmembrane region" description="Helical" evidence="5">
    <location>
        <begin position="163"/>
        <end position="184"/>
    </location>
</feature>
<evidence type="ECO:0000256" key="5">
    <source>
        <dbReference type="SAM" id="Phobius"/>
    </source>
</evidence>
<reference evidence="7 8" key="1">
    <citation type="journal article" date="2013" name="Nature">
        <title>Insights into bilaterian evolution from three spiralian genomes.</title>
        <authorList>
            <person name="Simakov O."/>
            <person name="Marletaz F."/>
            <person name="Cho S.J."/>
            <person name="Edsinger-Gonzales E."/>
            <person name="Havlak P."/>
            <person name="Hellsten U."/>
            <person name="Kuo D.H."/>
            <person name="Larsson T."/>
            <person name="Lv J."/>
            <person name="Arendt D."/>
            <person name="Savage R."/>
            <person name="Osoegawa K."/>
            <person name="de Jong P."/>
            <person name="Grimwood J."/>
            <person name="Chapman J.A."/>
            <person name="Shapiro H."/>
            <person name="Aerts A."/>
            <person name="Otillar R.P."/>
            <person name="Terry A.Y."/>
            <person name="Boore J.L."/>
            <person name="Grigoriev I.V."/>
            <person name="Lindberg D.R."/>
            <person name="Seaver E.C."/>
            <person name="Weisblat D.A."/>
            <person name="Putnam N.H."/>
            <person name="Rokhsar D.S."/>
        </authorList>
    </citation>
    <scope>NUCLEOTIDE SEQUENCE [LARGE SCALE GENOMIC DNA]</scope>
</reference>
<feature type="transmembrane region" description="Helical" evidence="5">
    <location>
        <begin position="119"/>
        <end position="142"/>
    </location>
</feature>
<evidence type="ECO:0000256" key="4">
    <source>
        <dbReference type="ARBA" id="ARBA00023136"/>
    </source>
</evidence>
<proteinExistence type="predicted"/>
<accession>V4AX99</accession>
<comment type="subcellular location">
    <subcellularLocation>
        <location evidence="1">Membrane</location>
        <topology evidence="1">Multi-pass membrane protein</topology>
    </subcellularLocation>
</comment>
<dbReference type="HOGENOM" id="CLU_002753_3_0_1"/>
<evidence type="ECO:0000259" key="6">
    <source>
        <dbReference type="PROSITE" id="PS50261"/>
    </source>
</evidence>
<dbReference type="GO" id="GO:0004930">
    <property type="term" value="F:G protein-coupled receptor activity"/>
    <property type="evidence" value="ECO:0007669"/>
    <property type="project" value="InterPro"/>
</dbReference>
<dbReference type="CTD" id="20252181"/>
<dbReference type="RefSeq" id="XP_009047361.1">
    <property type="nucleotide sequence ID" value="XM_009049113.1"/>
</dbReference>
<dbReference type="KEGG" id="lgi:LOTGIDRAFT_75373"/>
<dbReference type="AlphaFoldDB" id="V4AX99"/>
<dbReference type="OrthoDB" id="6134459at2759"/>
<dbReference type="PANTHER" id="PTHR45902">
    <property type="entry name" value="LATROPHILIN RECEPTOR-LIKE PROTEIN A"/>
    <property type="match status" value="1"/>
</dbReference>
<feature type="non-terminal residue" evidence="7">
    <location>
        <position position="213"/>
    </location>
</feature>
<dbReference type="InterPro" id="IPR017981">
    <property type="entry name" value="GPCR_2-like_7TM"/>
</dbReference>
<dbReference type="Proteomes" id="UP000030746">
    <property type="component" value="Unassembled WGS sequence"/>
</dbReference>
<dbReference type="Pfam" id="PF00002">
    <property type="entry name" value="7tm_2"/>
    <property type="match status" value="1"/>
</dbReference>
<feature type="domain" description="G-protein coupled receptors family 2 profile 2" evidence="6">
    <location>
        <begin position="1"/>
        <end position="212"/>
    </location>
</feature>
<evidence type="ECO:0000313" key="8">
    <source>
        <dbReference type="Proteomes" id="UP000030746"/>
    </source>
</evidence>
<keyword evidence="3 5" id="KW-1133">Transmembrane helix</keyword>
<evidence type="ECO:0000256" key="3">
    <source>
        <dbReference type="ARBA" id="ARBA00022989"/>
    </source>
</evidence>
<dbReference type="EMBL" id="KB200329">
    <property type="protein sequence ID" value="ESP02203.1"/>
    <property type="molecule type" value="Genomic_DNA"/>
</dbReference>
<dbReference type="InterPro" id="IPR000832">
    <property type="entry name" value="GPCR_2_secretin-like"/>
</dbReference>
<dbReference type="PROSITE" id="PS50261">
    <property type="entry name" value="G_PROTEIN_RECEP_F2_4"/>
    <property type="match status" value="1"/>
</dbReference>
<dbReference type="GO" id="GO:0007166">
    <property type="term" value="P:cell surface receptor signaling pathway"/>
    <property type="evidence" value="ECO:0007669"/>
    <property type="project" value="InterPro"/>
</dbReference>
<name>V4AX99_LOTGI</name>
<dbReference type="Gene3D" id="1.20.1070.10">
    <property type="entry name" value="Rhodopsin 7-helix transmembrane proteins"/>
    <property type="match status" value="1"/>
</dbReference>
<evidence type="ECO:0000313" key="7">
    <source>
        <dbReference type="EMBL" id="ESP02203.1"/>
    </source>
</evidence>
<dbReference type="GO" id="GO:0016020">
    <property type="term" value="C:membrane"/>
    <property type="evidence" value="ECO:0007669"/>
    <property type="project" value="UniProtKB-SubCell"/>
</dbReference>
<feature type="non-terminal residue" evidence="7">
    <location>
        <position position="1"/>
    </location>
</feature>
<keyword evidence="8" id="KW-1185">Reference proteome</keyword>
<keyword evidence="2 5" id="KW-0812">Transmembrane</keyword>
<feature type="transmembrane region" description="Helical" evidence="5">
    <location>
        <begin position="73"/>
        <end position="94"/>
    </location>
</feature>
<organism evidence="7 8">
    <name type="scientific">Lottia gigantea</name>
    <name type="common">Giant owl limpet</name>
    <dbReference type="NCBI Taxonomy" id="225164"/>
    <lineage>
        <taxon>Eukaryota</taxon>
        <taxon>Metazoa</taxon>
        <taxon>Spiralia</taxon>
        <taxon>Lophotrochozoa</taxon>
        <taxon>Mollusca</taxon>
        <taxon>Gastropoda</taxon>
        <taxon>Patellogastropoda</taxon>
        <taxon>Lottioidea</taxon>
        <taxon>Lottiidae</taxon>
        <taxon>Lottia</taxon>
    </lineage>
</organism>
<dbReference type="InterPro" id="IPR053231">
    <property type="entry name" value="GPCR_LN-TM7"/>
</dbReference>
<feature type="transmembrane region" description="Helical" evidence="5">
    <location>
        <begin position="31"/>
        <end position="52"/>
    </location>
</feature>
<feature type="transmembrane region" description="Helical" evidence="5">
    <location>
        <begin position="190"/>
        <end position="210"/>
    </location>
</feature>
<dbReference type="STRING" id="225164.V4AX99"/>
<evidence type="ECO:0000256" key="1">
    <source>
        <dbReference type="ARBA" id="ARBA00004141"/>
    </source>
</evidence>
<dbReference type="OMA" id="CHIYLIT"/>